<feature type="domain" description="Glucose-methanol-choline oxidoreductase N-terminal" evidence="8">
    <location>
        <begin position="256"/>
        <end position="270"/>
    </location>
</feature>
<dbReference type="RefSeq" id="WP_079730426.1">
    <property type="nucleotide sequence ID" value="NZ_FVZE01000003.1"/>
</dbReference>
<evidence type="ECO:0000256" key="4">
    <source>
        <dbReference type="ARBA" id="ARBA00022827"/>
    </source>
</evidence>
<dbReference type="PROSITE" id="PS00624">
    <property type="entry name" value="GMC_OXRED_2"/>
    <property type="match status" value="1"/>
</dbReference>
<evidence type="ECO:0000256" key="2">
    <source>
        <dbReference type="ARBA" id="ARBA00010790"/>
    </source>
</evidence>
<keyword evidence="10" id="KW-1185">Reference proteome</keyword>
<dbReference type="Pfam" id="PF05199">
    <property type="entry name" value="GMC_oxred_C"/>
    <property type="match status" value="1"/>
</dbReference>
<dbReference type="EMBL" id="FVZE01000003">
    <property type="protein sequence ID" value="SLJ99178.1"/>
    <property type="molecule type" value="Genomic_DNA"/>
</dbReference>
<evidence type="ECO:0000256" key="3">
    <source>
        <dbReference type="ARBA" id="ARBA00022630"/>
    </source>
</evidence>
<dbReference type="Gene3D" id="3.50.50.60">
    <property type="entry name" value="FAD/NAD(P)-binding domain"/>
    <property type="match status" value="1"/>
</dbReference>
<dbReference type="Proteomes" id="UP000190989">
    <property type="component" value="Unassembled WGS sequence"/>
</dbReference>
<keyword evidence="4 5" id="KW-0274">FAD</keyword>
<dbReference type="STRING" id="428990.SAMN06295987_10351"/>
<dbReference type="PANTHER" id="PTHR11552:SF147">
    <property type="entry name" value="CHOLINE DEHYDROGENASE, MITOCHONDRIAL"/>
    <property type="match status" value="1"/>
</dbReference>
<dbReference type="InterPro" id="IPR007867">
    <property type="entry name" value="GMC_OxRtase_C"/>
</dbReference>
<dbReference type="Pfam" id="PF00732">
    <property type="entry name" value="GMC_oxred_N"/>
    <property type="match status" value="1"/>
</dbReference>
<dbReference type="SUPFAM" id="SSF54373">
    <property type="entry name" value="FAD-linked reductases, C-terminal domain"/>
    <property type="match status" value="1"/>
</dbReference>
<evidence type="ECO:0000313" key="10">
    <source>
        <dbReference type="Proteomes" id="UP000190989"/>
    </source>
</evidence>
<organism evidence="9 10">
    <name type="scientific">Novosphingobium mathurense</name>
    <dbReference type="NCBI Taxonomy" id="428990"/>
    <lineage>
        <taxon>Bacteria</taxon>
        <taxon>Pseudomonadati</taxon>
        <taxon>Pseudomonadota</taxon>
        <taxon>Alphaproteobacteria</taxon>
        <taxon>Sphingomonadales</taxon>
        <taxon>Sphingomonadaceae</taxon>
        <taxon>Novosphingobium</taxon>
    </lineage>
</organism>
<dbReference type="InterPro" id="IPR012132">
    <property type="entry name" value="GMC_OxRdtase"/>
</dbReference>
<feature type="domain" description="Glucose-methanol-choline oxidoreductase N-terminal" evidence="7">
    <location>
        <begin position="84"/>
        <end position="107"/>
    </location>
</feature>
<dbReference type="InterPro" id="IPR036188">
    <property type="entry name" value="FAD/NAD-bd_sf"/>
</dbReference>
<feature type="binding site" evidence="5">
    <location>
        <position position="86"/>
    </location>
    <ligand>
        <name>FAD</name>
        <dbReference type="ChEBI" id="CHEBI:57692"/>
    </ligand>
</feature>
<evidence type="ECO:0000259" key="8">
    <source>
        <dbReference type="PROSITE" id="PS00624"/>
    </source>
</evidence>
<reference evidence="10" key="1">
    <citation type="submission" date="2017-02" db="EMBL/GenBank/DDBJ databases">
        <authorList>
            <person name="Varghese N."/>
            <person name="Submissions S."/>
        </authorList>
    </citation>
    <scope>NUCLEOTIDE SEQUENCE [LARGE SCALE GENOMIC DNA]</scope>
    <source>
        <strain evidence="10">SM117</strain>
    </source>
</reference>
<dbReference type="NCBIfam" id="NF002550">
    <property type="entry name" value="PRK02106.1"/>
    <property type="match status" value="1"/>
</dbReference>
<evidence type="ECO:0000256" key="6">
    <source>
        <dbReference type="RuleBase" id="RU003968"/>
    </source>
</evidence>
<evidence type="ECO:0000256" key="1">
    <source>
        <dbReference type="ARBA" id="ARBA00001974"/>
    </source>
</evidence>
<dbReference type="PIRSF" id="PIRSF000137">
    <property type="entry name" value="Alcohol_oxidase"/>
    <property type="match status" value="1"/>
</dbReference>
<gene>
    <name evidence="9" type="ORF">SAMN06295987_10351</name>
</gene>
<comment type="similarity">
    <text evidence="2 6">Belongs to the GMC oxidoreductase family.</text>
</comment>
<evidence type="ECO:0000259" key="7">
    <source>
        <dbReference type="PROSITE" id="PS00623"/>
    </source>
</evidence>
<evidence type="ECO:0000256" key="5">
    <source>
        <dbReference type="PIRSR" id="PIRSR000137-2"/>
    </source>
</evidence>
<accession>A0A1U6HTW8</accession>
<proteinExistence type="inferred from homology"/>
<dbReference type="SUPFAM" id="SSF51905">
    <property type="entry name" value="FAD/NAD(P)-binding domain"/>
    <property type="match status" value="1"/>
</dbReference>
<feature type="binding site" evidence="5">
    <location>
        <position position="503"/>
    </location>
    <ligand>
        <name>FAD</name>
        <dbReference type="ChEBI" id="CHEBI:57692"/>
    </ligand>
</feature>
<keyword evidence="3 6" id="KW-0285">Flavoprotein</keyword>
<dbReference type="Gene3D" id="3.30.560.10">
    <property type="entry name" value="Glucose Oxidase, domain 3"/>
    <property type="match status" value="1"/>
</dbReference>
<protein>
    <submittedName>
        <fullName evidence="9">Choline dehydrogenase</fullName>
    </submittedName>
</protein>
<name>A0A1U6HTW8_9SPHN</name>
<dbReference type="GO" id="GO:0016614">
    <property type="term" value="F:oxidoreductase activity, acting on CH-OH group of donors"/>
    <property type="evidence" value="ECO:0007669"/>
    <property type="project" value="InterPro"/>
</dbReference>
<dbReference type="AlphaFoldDB" id="A0A1U6HTW8"/>
<dbReference type="GO" id="GO:0050660">
    <property type="term" value="F:flavin adenine dinucleotide binding"/>
    <property type="evidence" value="ECO:0007669"/>
    <property type="project" value="InterPro"/>
</dbReference>
<sequence>MPTDMEFDYIIVGAGSAGCVLANRLSADPDFKVLLLEAGGRDINPLIHIPAGFFPLLQNESVCWRYQTAPQKHLDNRVLHDARGKVLGGSSSINGMCYSRGSPEIFDLWASLGNEGWSYEHVLPYFRRAECNEHGANQFHGGSGPLPVTRSKVENPGQKAWIEAALQAGYPYSDDHNGSAPEGFGPAEHTIRDGRRMSTAVAYLKPVRKRANLTILTRARATRLVFDGCKVIGVEYLQGGKLRQVHARREVISSGGTFQSPQLLMLSGIGDGDHLNRLGIRIVADLKGVGQNLHDHIGTQVQMTSPVPVSDYKLATSPIRVASALMQYLATRSGPLANSGTDVVAYLRSGAPGHGELDLKYYFLPLLFGEDGNLVKGHGFTNLVILTRPESRGELRLRSANPADQPIIDANYLADERDRDALRRGVRKVREILDQPAFAPFRGQELTPGEACENNTDLDRFFRRTCNVNYEAVGTCKMGRDDLAVVDDRLRVHGTEGLRVVDGSVMPRITTGDPNATIIMIAERAADLILNSV</sequence>
<dbReference type="PROSITE" id="PS00623">
    <property type="entry name" value="GMC_OXRED_1"/>
    <property type="match status" value="1"/>
</dbReference>
<comment type="cofactor">
    <cofactor evidence="1 5">
        <name>FAD</name>
        <dbReference type="ChEBI" id="CHEBI:57692"/>
    </cofactor>
</comment>
<dbReference type="PANTHER" id="PTHR11552">
    <property type="entry name" value="GLUCOSE-METHANOL-CHOLINE GMC OXIDOREDUCTASE"/>
    <property type="match status" value="1"/>
</dbReference>
<evidence type="ECO:0000313" key="9">
    <source>
        <dbReference type="EMBL" id="SLJ99178.1"/>
    </source>
</evidence>
<dbReference type="InterPro" id="IPR000172">
    <property type="entry name" value="GMC_OxRdtase_N"/>
</dbReference>